<dbReference type="GO" id="GO:0015031">
    <property type="term" value="P:protein transport"/>
    <property type="evidence" value="ECO:0007669"/>
    <property type="project" value="InterPro"/>
</dbReference>
<gene>
    <name evidence="1" type="primary">asp2</name>
    <name evidence="1" type="ORF">D7V94_21335</name>
</gene>
<keyword evidence="2" id="KW-1185">Reference proteome</keyword>
<name>A0A3A9AIK8_9FIRM</name>
<accession>A0A3A9AIK8</accession>
<evidence type="ECO:0000313" key="1">
    <source>
        <dbReference type="EMBL" id="RKI87226.1"/>
    </source>
</evidence>
<proteinExistence type="predicted"/>
<dbReference type="Gene3D" id="3.40.50.1820">
    <property type="entry name" value="alpha/beta hydrolase"/>
    <property type="match status" value="1"/>
</dbReference>
<dbReference type="InterPro" id="IPR029058">
    <property type="entry name" value="AB_hydrolase_fold"/>
</dbReference>
<dbReference type="InterPro" id="IPR022267">
    <property type="entry name" value="Asp2"/>
</dbReference>
<dbReference type="Proteomes" id="UP000280696">
    <property type="component" value="Unassembled WGS sequence"/>
</dbReference>
<dbReference type="EMBL" id="RAYQ01000044">
    <property type="protein sequence ID" value="RKI87226.1"/>
    <property type="molecule type" value="Genomic_DNA"/>
</dbReference>
<dbReference type="NCBIfam" id="TIGR03712">
    <property type="entry name" value="acc_sec_asp2"/>
    <property type="match status" value="1"/>
</dbReference>
<dbReference type="RefSeq" id="WP_120472285.1">
    <property type="nucleotide sequence ID" value="NZ_RAYQ01000044.1"/>
</dbReference>
<sequence>MDKIQVLQIGNKSWKELYTLPDLLELHYADAIRKPLKKLYDLVFLDRTPSDPEITYLYKATRAYTLFITEKVEMTEKTAWLYHSRKGRQITHENVQHFLSHEAKNYFSSQYGEKIPLNSITVAQGFRGMVKWNGNYSVCLKGDFGKDFHQAAFGRQNIPIFQGQCIDLWLEYSKSPNMSIAIAISLTAMGSYSDILQEWRFSEDEIKRGVQLDNQQADGFLFISLLVKGKGELRIVALHDRYSRRGHGFFLPGGERYITSKGEEVFCYFDPGDMKPPLTVYFSGYKTAQGFEGYYLMRNMGTPFLLVAEARLEGGAFYMGFQEYEDLIPRLITKYRDELGFSSDQVILSGMSMGSFGALYYGCDIRPHAMILGKPLASIGDVATNGKLHRPDSFATSFDILGYLCNDANQESARELNHRFWDKFDRTDWGRTKIIVAYMLEDDYDGTAYGKLMEHLHSDGVQLYGKGFHGRHNDNTDGIVNWFVSQLKQILREDFHRKVDG</sequence>
<reference evidence="1 2" key="1">
    <citation type="submission" date="2018-09" db="EMBL/GenBank/DDBJ databases">
        <title>Murine metabolic-syndrome-specific gut microbial biobank.</title>
        <authorList>
            <person name="Liu C."/>
        </authorList>
    </citation>
    <scope>NUCLEOTIDE SEQUENCE [LARGE SCALE GENOMIC DNA]</scope>
    <source>
        <strain evidence="1 2">0.1xD8-82</strain>
    </source>
</reference>
<dbReference type="OrthoDB" id="9768578at2"/>
<dbReference type="AlphaFoldDB" id="A0A3A9AIK8"/>
<evidence type="ECO:0000313" key="2">
    <source>
        <dbReference type="Proteomes" id="UP000280696"/>
    </source>
</evidence>
<dbReference type="Pfam" id="PF16929">
    <property type="entry name" value="Asp2"/>
    <property type="match status" value="1"/>
</dbReference>
<organism evidence="1 2">
    <name type="scientific">Parablautia intestinalis</name>
    <dbReference type="NCBI Taxonomy" id="2320100"/>
    <lineage>
        <taxon>Bacteria</taxon>
        <taxon>Bacillati</taxon>
        <taxon>Bacillota</taxon>
        <taxon>Clostridia</taxon>
        <taxon>Lachnospirales</taxon>
        <taxon>Lachnospiraceae</taxon>
        <taxon>Parablautia</taxon>
    </lineage>
</organism>
<protein>
    <submittedName>
        <fullName evidence="1">Accessory Sec system protein Asp2</fullName>
    </submittedName>
</protein>
<comment type="caution">
    <text evidence="1">The sequence shown here is derived from an EMBL/GenBank/DDBJ whole genome shotgun (WGS) entry which is preliminary data.</text>
</comment>
<dbReference type="SUPFAM" id="SSF53474">
    <property type="entry name" value="alpha/beta-Hydrolases"/>
    <property type="match status" value="1"/>
</dbReference>